<dbReference type="PROSITE" id="PS00683">
    <property type="entry name" value="RHODANESE_2"/>
    <property type="match status" value="1"/>
</dbReference>
<name>A0A3N2ARM3_9MICO</name>
<dbReference type="PROSITE" id="PS50206">
    <property type="entry name" value="RHODANESE_3"/>
    <property type="match status" value="2"/>
</dbReference>
<dbReference type="SUPFAM" id="SSF52821">
    <property type="entry name" value="Rhodanese/Cell cycle control phosphatase"/>
    <property type="match status" value="2"/>
</dbReference>
<feature type="domain" description="Rhodanese" evidence="4">
    <location>
        <begin position="15"/>
        <end position="134"/>
    </location>
</feature>
<dbReference type="Pfam" id="PF00581">
    <property type="entry name" value="Rhodanese"/>
    <property type="match status" value="2"/>
</dbReference>
<dbReference type="InterPro" id="IPR001763">
    <property type="entry name" value="Rhodanese-like_dom"/>
</dbReference>
<dbReference type="EMBL" id="RKHJ01000001">
    <property type="protein sequence ID" value="ROR65636.1"/>
    <property type="molecule type" value="Genomic_DNA"/>
</dbReference>
<evidence type="ECO:0000259" key="4">
    <source>
        <dbReference type="PROSITE" id="PS50206"/>
    </source>
</evidence>
<organism evidence="5 6">
    <name type="scientific">Agrococcus jenensis</name>
    <dbReference type="NCBI Taxonomy" id="46353"/>
    <lineage>
        <taxon>Bacteria</taxon>
        <taxon>Bacillati</taxon>
        <taxon>Actinomycetota</taxon>
        <taxon>Actinomycetes</taxon>
        <taxon>Micrococcales</taxon>
        <taxon>Microbacteriaceae</taxon>
        <taxon>Agrococcus</taxon>
    </lineage>
</organism>
<keyword evidence="6" id="KW-1185">Reference proteome</keyword>
<dbReference type="CDD" id="cd01448">
    <property type="entry name" value="TST_Repeat_1"/>
    <property type="match status" value="1"/>
</dbReference>
<dbReference type="Proteomes" id="UP000275456">
    <property type="component" value="Unassembled WGS sequence"/>
</dbReference>
<protein>
    <recommendedName>
        <fullName evidence="3">Sulfurtransferase</fullName>
    </recommendedName>
</protein>
<keyword evidence="1 3" id="KW-0808">Transferase</keyword>
<dbReference type="InterPro" id="IPR045078">
    <property type="entry name" value="TST/MPST-like"/>
</dbReference>
<accession>A0A3N2ARM3</accession>
<evidence type="ECO:0000256" key="1">
    <source>
        <dbReference type="ARBA" id="ARBA00022679"/>
    </source>
</evidence>
<feature type="domain" description="Rhodanese" evidence="4">
    <location>
        <begin position="165"/>
        <end position="271"/>
    </location>
</feature>
<dbReference type="InterPro" id="IPR001307">
    <property type="entry name" value="Thiosulphate_STrfase_CS"/>
</dbReference>
<dbReference type="GO" id="GO:0004792">
    <property type="term" value="F:thiosulfate-cyanide sulfurtransferase activity"/>
    <property type="evidence" value="ECO:0007669"/>
    <property type="project" value="InterPro"/>
</dbReference>
<comment type="caution">
    <text evidence="5">The sequence shown here is derived from an EMBL/GenBank/DDBJ whole genome shotgun (WGS) entry which is preliminary data.</text>
</comment>
<dbReference type="RefSeq" id="WP_123696704.1">
    <property type="nucleotide sequence ID" value="NZ_RKHJ01000001.1"/>
</dbReference>
<proteinExistence type="predicted"/>
<dbReference type="PANTHER" id="PTHR11364">
    <property type="entry name" value="THIOSULFATE SULFERTANSFERASE"/>
    <property type="match status" value="1"/>
</dbReference>
<evidence type="ECO:0000313" key="5">
    <source>
        <dbReference type="EMBL" id="ROR65636.1"/>
    </source>
</evidence>
<sequence>MRDLVTVDWLADHLDDEGLVVVDASMAPPGSGDPLPEDGIPGAVRFDIDGAMSRHDEADGLGPVGVHDLLAPADFERALRGLGIRVGDRVVAYDAAGLFSSARAWWMLRAAGVDAAVLDGGLPAWREAGHPTAPVAASLGRPSDLTVVWDASAFVDADVTAAALASGDAAVLDARSPSRFRGAEPDPREGVRAGHMPGADSLHYASIAPDGRMLPAAALAERLGAAAGERPIIASCGSGVTAAVLALAATLTGREATVYDGSWSEWGRDDSGRPVVTGD</sequence>
<dbReference type="Gene3D" id="3.40.250.10">
    <property type="entry name" value="Rhodanese-like domain"/>
    <property type="match status" value="2"/>
</dbReference>
<dbReference type="OrthoDB" id="9770030at2"/>
<evidence type="ECO:0000313" key="6">
    <source>
        <dbReference type="Proteomes" id="UP000275456"/>
    </source>
</evidence>
<dbReference type="SMART" id="SM00450">
    <property type="entry name" value="RHOD"/>
    <property type="match status" value="2"/>
</dbReference>
<gene>
    <name evidence="5" type="ORF">EDD26_1005</name>
</gene>
<keyword evidence="2" id="KW-0677">Repeat</keyword>
<evidence type="ECO:0000256" key="3">
    <source>
        <dbReference type="RuleBase" id="RU000507"/>
    </source>
</evidence>
<evidence type="ECO:0000256" key="2">
    <source>
        <dbReference type="ARBA" id="ARBA00022737"/>
    </source>
</evidence>
<dbReference type="PANTHER" id="PTHR11364:SF27">
    <property type="entry name" value="SULFURTRANSFERASE"/>
    <property type="match status" value="1"/>
</dbReference>
<dbReference type="AlphaFoldDB" id="A0A3N2ARM3"/>
<reference evidence="5 6" key="1">
    <citation type="submission" date="2018-11" db="EMBL/GenBank/DDBJ databases">
        <title>Sequencing the genomes of 1000 actinobacteria strains.</title>
        <authorList>
            <person name="Klenk H.-P."/>
        </authorList>
    </citation>
    <scope>NUCLEOTIDE SEQUENCE [LARGE SCALE GENOMIC DNA]</scope>
    <source>
        <strain evidence="5 6">DSM 9580</strain>
    </source>
</reference>
<dbReference type="InterPro" id="IPR036873">
    <property type="entry name" value="Rhodanese-like_dom_sf"/>
</dbReference>
<keyword evidence="5" id="KW-0670">Pyruvate</keyword>